<evidence type="ECO:0000313" key="3">
    <source>
        <dbReference type="Proteomes" id="UP000664167"/>
    </source>
</evidence>
<reference evidence="2" key="1">
    <citation type="submission" date="2021-03" db="EMBL/GenBank/DDBJ databases">
        <title>Streptomyces poriferae sp. nov., a novel marine sponge-derived Actinobacteria species with anti-MRSA activity.</title>
        <authorList>
            <person name="Sandoval-Powers M."/>
            <person name="Kralova S."/>
            <person name="Nguyen G.-S."/>
            <person name="Fawwal D."/>
            <person name="Degnes K."/>
            <person name="Klinkenberg G."/>
            <person name="Sletta H."/>
            <person name="Wentzel A."/>
            <person name="Liles M.R."/>
        </authorList>
    </citation>
    <scope>NUCLEOTIDE SEQUENCE</scope>
    <source>
        <strain evidence="2">DSM 41794</strain>
    </source>
</reference>
<dbReference type="AlphaFoldDB" id="A0A939F564"/>
<gene>
    <name evidence="2" type="ORF">J0695_09755</name>
</gene>
<dbReference type="RefSeq" id="WP_206961498.1">
    <property type="nucleotide sequence ID" value="NZ_BAAAJJ010000001.1"/>
</dbReference>
<sequence length="87" mass="9675">MPKRQENSHRSRDPPDDRRTHTDPIQESLIDIYVDGTLRETVDATSATRVYDQTVFSTGGLAPGEHTLKGVMRTGGYLIVDAFTVRG</sequence>
<comment type="caution">
    <text evidence="2">The sequence shown here is derived from an EMBL/GenBank/DDBJ whole genome shotgun (WGS) entry which is preliminary data.</text>
</comment>
<proteinExistence type="predicted"/>
<evidence type="ECO:0000256" key="1">
    <source>
        <dbReference type="SAM" id="MobiDB-lite"/>
    </source>
</evidence>
<evidence type="ECO:0000313" key="2">
    <source>
        <dbReference type="EMBL" id="MBO0512098.1"/>
    </source>
</evidence>
<protein>
    <submittedName>
        <fullName evidence="2">Uncharacterized protein</fullName>
    </submittedName>
</protein>
<name>A0A939F564_9ACTN</name>
<dbReference type="EMBL" id="JAFLRJ010000086">
    <property type="protein sequence ID" value="MBO0512098.1"/>
    <property type="molecule type" value="Genomic_DNA"/>
</dbReference>
<dbReference type="Gene3D" id="2.60.120.260">
    <property type="entry name" value="Galactose-binding domain-like"/>
    <property type="match status" value="1"/>
</dbReference>
<organism evidence="2 3">
    <name type="scientific">Streptomyces beijiangensis</name>
    <dbReference type="NCBI Taxonomy" id="163361"/>
    <lineage>
        <taxon>Bacteria</taxon>
        <taxon>Bacillati</taxon>
        <taxon>Actinomycetota</taxon>
        <taxon>Actinomycetes</taxon>
        <taxon>Kitasatosporales</taxon>
        <taxon>Streptomycetaceae</taxon>
        <taxon>Streptomyces</taxon>
    </lineage>
</organism>
<accession>A0A939F564</accession>
<feature type="region of interest" description="Disordered" evidence="1">
    <location>
        <begin position="1"/>
        <end position="26"/>
    </location>
</feature>
<feature type="compositionally biased region" description="Basic and acidic residues" evidence="1">
    <location>
        <begin position="1"/>
        <end position="24"/>
    </location>
</feature>
<dbReference type="Proteomes" id="UP000664167">
    <property type="component" value="Unassembled WGS sequence"/>
</dbReference>
<keyword evidence="3" id="KW-1185">Reference proteome</keyword>